<evidence type="ECO:0000313" key="2">
    <source>
        <dbReference type="Proteomes" id="UP000198589"/>
    </source>
</evidence>
<name>A0A1I1W8I5_9ACTN</name>
<gene>
    <name evidence="1" type="ORF">SAMN05216574_101259</name>
</gene>
<dbReference type="OrthoDB" id="2084645at2"/>
<dbReference type="Proteomes" id="UP000198589">
    <property type="component" value="Unassembled WGS sequence"/>
</dbReference>
<accession>A0A1I1W8I5</accession>
<sequence>MAGLAVPVFLDDWQIECCEDPPGPGDQVGWPLVWLGDAAGPGGTEVDWQSDPLPAEARNEPGDRVLRHGPLAAYWRGLGPAPAHGRLLADVHGGVPDQVPVVHGTVLAVDVVDQVWRLDGPRTYVPVPGDFRMRRVARGPKWFDGGAAGRDALPDPVRWDSGVLVRLAVGPR</sequence>
<reference evidence="2" key="1">
    <citation type="submission" date="2016-10" db="EMBL/GenBank/DDBJ databases">
        <authorList>
            <person name="Varghese N."/>
            <person name="Submissions S."/>
        </authorList>
    </citation>
    <scope>NUCLEOTIDE SEQUENCE [LARGE SCALE GENOMIC DNA]</scope>
    <source>
        <strain evidence="2">DSM 46838</strain>
    </source>
</reference>
<proteinExistence type="predicted"/>
<dbReference type="Pfam" id="PF20218">
    <property type="entry name" value="DUF6578"/>
    <property type="match status" value="1"/>
</dbReference>
<organism evidence="1 2">
    <name type="scientific">Blastococcus tunisiensis</name>
    <dbReference type="NCBI Taxonomy" id="1798228"/>
    <lineage>
        <taxon>Bacteria</taxon>
        <taxon>Bacillati</taxon>
        <taxon>Actinomycetota</taxon>
        <taxon>Actinomycetes</taxon>
        <taxon>Geodermatophilales</taxon>
        <taxon>Geodermatophilaceae</taxon>
        <taxon>Blastococcus</taxon>
    </lineage>
</organism>
<dbReference type="RefSeq" id="WP_092194955.1">
    <property type="nucleotide sequence ID" value="NZ_FOND01000001.1"/>
</dbReference>
<dbReference type="EMBL" id="FOND01000001">
    <property type="protein sequence ID" value="SFD90738.1"/>
    <property type="molecule type" value="Genomic_DNA"/>
</dbReference>
<dbReference type="STRING" id="1798228.SAMN05216574_101259"/>
<dbReference type="AlphaFoldDB" id="A0A1I1W8I5"/>
<evidence type="ECO:0000313" key="1">
    <source>
        <dbReference type="EMBL" id="SFD90738.1"/>
    </source>
</evidence>
<protein>
    <submittedName>
        <fullName evidence="1">Uncharacterized protein</fullName>
    </submittedName>
</protein>
<keyword evidence="2" id="KW-1185">Reference proteome</keyword>
<dbReference type="InterPro" id="IPR046485">
    <property type="entry name" value="DUF6578"/>
</dbReference>